<keyword evidence="2" id="KW-1185">Reference proteome</keyword>
<organism evidence="1 2">
    <name type="scientific">Dallia pectoralis</name>
    <name type="common">Alaska blackfish</name>
    <dbReference type="NCBI Taxonomy" id="75939"/>
    <lineage>
        <taxon>Eukaryota</taxon>
        <taxon>Metazoa</taxon>
        <taxon>Chordata</taxon>
        <taxon>Craniata</taxon>
        <taxon>Vertebrata</taxon>
        <taxon>Euteleostomi</taxon>
        <taxon>Actinopterygii</taxon>
        <taxon>Neopterygii</taxon>
        <taxon>Teleostei</taxon>
        <taxon>Protacanthopterygii</taxon>
        <taxon>Esociformes</taxon>
        <taxon>Umbridae</taxon>
        <taxon>Dallia</taxon>
    </lineage>
</organism>
<dbReference type="Proteomes" id="UP001157502">
    <property type="component" value="Chromosome 8"/>
</dbReference>
<evidence type="ECO:0000313" key="2">
    <source>
        <dbReference type="Proteomes" id="UP001157502"/>
    </source>
</evidence>
<evidence type="ECO:0000313" key="1">
    <source>
        <dbReference type="EMBL" id="KAJ8008421.1"/>
    </source>
</evidence>
<dbReference type="EMBL" id="CM055735">
    <property type="protein sequence ID" value="KAJ8008421.1"/>
    <property type="molecule type" value="Genomic_DNA"/>
</dbReference>
<comment type="caution">
    <text evidence="1">The sequence shown here is derived from an EMBL/GenBank/DDBJ whole genome shotgun (WGS) entry which is preliminary data.</text>
</comment>
<accession>A0ACC2GY52</accession>
<protein>
    <submittedName>
        <fullName evidence="1">Uncharacterized protein</fullName>
    </submittedName>
</protein>
<name>A0ACC2GY52_DALPE</name>
<reference evidence="1" key="1">
    <citation type="submission" date="2021-05" db="EMBL/GenBank/DDBJ databases">
        <authorList>
            <person name="Pan Q."/>
            <person name="Jouanno E."/>
            <person name="Zahm M."/>
            <person name="Klopp C."/>
            <person name="Cabau C."/>
            <person name="Louis A."/>
            <person name="Berthelot C."/>
            <person name="Parey E."/>
            <person name="Roest Crollius H."/>
            <person name="Montfort J."/>
            <person name="Robinson-Rechavi M."/>
            <person name="Bouchez O."/>
            <person name="Lampietro C."/>
            <person name="Lopez Roques C."/>
            <person name="Donnadieu C."/>
            <person name="Postlethwait J."/>
            <person name="Bobe J."/>
            <person name="Dillon D."/>
            <person name="Chandos A."/>
            <person name="von Hippel F."/>
            <person name="Guiguen Y."/>
        </authorList>
    </citation>
    <scope>NUCLEOTIDE SEQUENCE</scope>
    <source>
        <strain evidence="1">YG-Jan2019</strain>
    </source>
</reference>
<proteinExistence type="predicted"/>
<sequence length="110" mass="12021">MKLTVAPRSSGTGVSRRRPKRSIGASVLTSGRQEGTPKASQEGFWGGAKEVFGRTAERAPTVLVLQERPPLLRGCRQGEGNPWSYSHYPRRGKTLFCRRRQGQKTPGGVG</sequence>
<gene>
    <name evidence="1" type="ORF">DPEC_G00104650</name>
</gene>